<proteinExistence type="inferred from homology"/>
<keyword evidence="3 6" id="KW-0328">Glycosyltransferase</keyword>
<dbReference type="InterPro" id="IPR001173">
    <property type="entry name" value="Glyco_trans_2-like"/>
</dbReference>
<reference evidence="6 7" key="1">
    <citation type="submission" date="2024-11" db="EMBL/GenBank/DDBJ databases">
        <authorList>
            <person name="Heng Y.C."/>
            <person name="Lim A.C.H."/>
            <person name="Lee J.K.Y."/>
            <person name="Kittelmann S."/>
        </authorList>
    </citation>
    <scope>NUCLEOTIDE SEQUENCE [LARGE SCALE GENOMIC DNA]</scope>
    <source>
        <strain evidence="6 7">WILCCON 0114</strain>
    </source>
</reference>
<protein>
    <submittedName>
        <fullName evidence="6">Glycosyltransferase</fullName>
        <ecNumber evidence="6">2.4.-.-</ecNumber>
    </submittedName>
</protein>
<sequence>MLTSIIILTYNNLDYTKKCIESIRKNTKKGEYEIVIVDNCSSDGTREWLEKQNDMVLILNEENMGFPKGCNQGIEASSGDNILLLNNDVIVTHNWLDNMIKCLYSSKDIGAVGPVSNSVSYYQQITTSYSNLKELEEFAKEYNVSDSSKWENRLKLVGFCMLIKKKVLDKVGLLDEIFTPGNFEDDDLSLRIVSAGYKLVLCNDTFIHHYGSKSFNKNRDKYIELMMKNEKKINDKLGVPIVHVINIRKDITSLIDEDKEKEFNVLQLECGGCGTLMDIKNRYSNCRIFGTEVHEKALVNRSLDVNIDIGDIENTCFNYELGMFDYIIGADLGYGIRELIDIVGKFKRYLKQNGKFIVTLGKNTENVKNILNMLFVDFNREKINGYVSHNQYIFVLQRKELDENIDSIESNIEIDKNIQKIINDIKSDDKELNSRLEYIYKYSYKGADILNSIGVKMFEEGLIDFVIPVFQTVLKFEPANKDAVLNLVVILSKFKQYELALKYIDKLYITDDEIYAVRKDILEQARNAGVLQQKSDIPLISICIPTYNRADNLKKCLNSIFRQIKTWMNIEVVIVNNDSPDNTEEVVMSFKNKYDNIVYIKNETNIGGDKNILYVPTYANGQFVFLHGDDDYFMDGSLVNVYNFVKDNTDNSFIFFQVTKNDKSVKNVTSVDEFVAKVTGTSSAFMSSIMMKKCFYDKLKDKEKFIDSGLNQIYVLLSILECYPKACVINYSLFYYENNLSGGYNWPKVFIENYLNLLQYFKDENVLSERIYNFEKERVLKQSAIDWLGVFKENNRMKEFHMDTLKHYVDKYYKNEEYYKESYELIDSIMRDKIN</sequence>
<dbReference type="SUPFAM" id="SSF53335">
    <property type="entry name" value="S-adenosyl-L-methionine-dependent methyltransferases"/>
    <property type="match status" value="1"/>
</dbReference>
<gene>
    <name evidence="6" type="ORF">ACJDT4_14735</name>
</gene>
<dbReference type="GO" id="GO:0016757">
    <property type="term" value="F:glycosyltransferase activity"/>
    <property type="evidence" value="ECO:0007669"/>
    <property type="project" value="UniProtKB-KW"/>
</dbReference>
<evidence type="ECO:0000256" key="2">
    <source>
        <dbReference type="ARBA" id="ARBA00006739"/>
    </source>
</evidence>
<dbReference type="RefSeq" id="WP_406788324.1">
    <property type="nucleotide sequence ID" value="NZ_JBJIAA010000011.1"/>
</dbReference>
<accession>A0ABW8TGM4</accession>
<keyword evidence="7" id="KW-1185">Reference proteome</keyword>
<dbReference type="Pfam" id="PF00535">
    <property type="entry name" value="Glycos_transf_2"/>
    <property type="match status" value="2"/>
</dbReference>
<organism evidence="6 7">
    <name type="scientific">Clostridium neuense</name>
    <dbReference type="NCBI Taxonomy" id="1728934"/>
    <lineage>
        <taxon>Bacteria</taxon>
        <taxon>Bacillati</taxon>
        <taxon>Bacillota</taxon>
        <taxon>Clostridia</taxon>
        <taxon>Eubacteriales</taxon>
        <taxon>Clostridiaceae</taxon>
        <taxon>Clostridium</taxon>
    </lineage>
</organism>
<evidence type="ECO:0000313" key="6">
    <source>
        <dbReference type="EMBL" id="MFL0251676.1"/>
    </source>
</evidence>
<dbReference type="CDD" id="cd04186">
    <property type="entry name" value="GT_2_like_c"/>
    <property type="match status" value="1"/>
</dbReference>
<dbReference type="EMBL" id="JBJIAA010000011">
    <property type="protein sequence ID" value="MFL0251676.1"/>
    <property type="molecule type" value="Genomic_DNA"/>
</dbReference>
<comment type="caution">
    <text evidence="6">The sequence shown here is derived from an EMBL/GenBank/DDBJ whole genome shotgun (WGS) entry which is preliminary data.</text>
</comment>
<dbReference type="InterPro" id="IPR029044">
    <property type="entry name" value="Nucleotide-diphossugar_trans"/>
</dbReference>
<comment type="similarity">
    <text evidence="2">Belongs to the glycosyltransferase 2 family.</text>
</comment>
<dbReference type="InterPro" id="IPR011990">
    <property type="entry name" value="TPR-like_helical_dom_sf"/>
</dbReference>
<dbReference type="Gene3D" id="1.25.40.10">
    <property type="entry name" value="Tetratricopeptide repeat domain"/>
    <property type="match status" value="1"/>
</dbReference>
<comment type="pathway">
    <text evidence="1">Cell wall biogenesis; cell wall polysaccharide biosynthesis.</text>
</comment>
<dbReference type="Gene3D" id="3.40.50.150">
    <property type="entry name" value="Vaccinia Virus protein VP39"/>
    <property type="match status" value="1"/>
</dbReference>
<name>A0ABW8TGM4_9CLOT</name>
<evidence type="ECO:0000313" key="7">
    <source>
        <dbReference type="Proteomes" id="UP001623592"/>
    </source>
</evidence>
<dbReference type="Gene3D" id="3.90.550.10">
    <property type="entry name" value="Spore Coat Polysaccharide Biosynthesis Protein SpsA, Chain A"/>
    <property type="match status" value="2"/>
</dbReference>
<dbReference type="InterPro" id="IPR029063">
    <property type="entry name" value="SAM-dependent_MTases_sf"/>
</dbReference>
<evidence type="ECO:0000256" key="4">
    <source>
        <dbReference type="ARBA" id="ARBA00022679"/>
    </source>
</evidence>
<dbReference type="EC" id="2.4.-.-" evidence="6"/>
<dbReference type="PANTHER" id="PTHR43179">
    <property type="entry name" value="RHAMNOSYLTRANSFERASE WBBL"/>
    <property type="match status" value="1"/>
</dbReference>
<dbReference type="CDD" id="cd00761">
    <property type="entry name" value="Glyco_tranf_GTA_type"/>
    <property type="match status" value="1"/>
</dbReference>
<keyword evidence="4 6" id="KW-0808">Transferase</keyword>
<feature type="domain" description="Glycosyltransferase 2-like" evidence="5">
    <location>
        <begin position="541"/>
        <end position="667"/>
    </location>
</feature>
<dbReference type="SUPFAM" id="SSF48452">
    <property type="entry name" value="TPR-like"/>
    <property type="match status" value="1"/>
</dbReference>
<evidence type="ECO:0000256" key="1">
    <source>
        <dbReference type="ARBA" id="ARBA00004776"/>
    </source>
</evidence>
<evidence type="ECO:0000256" key="3">
    <source>
        <dbReference type="ARBA" id="ARBA00022676"/>
    </source>
</evidence>
<feature type="domain" description="Glycosyltransferase 2-like" evidence="5">
    <location>
        <begin position="4"/>
        <end position="171"/>
    </location>
</feature>
<dbReference type="PANTHER" id="PTHR43179:SF12">
    <property type="entry name" value="GALACTOFURANOSYLTRANSFERASE GLFT2"/>
    <property type="match status" value="1"/>
</dbReference>
<dbReference type="SUPFAM" id="SSF53448">
    <property type="entry name" value="Nucleotide-diphospho-sugar transferases"/>
    <property type="match status" value="2"/>
</dbReference>
<evidence type="ECO:0000259" key="5">
    <source>
        <dbReference type="Pfam" id="PF00535"/>
    </source>
</evidence>
<dbReference type="Proteomes" id="UP001623592">
    <property type="component" value="Unassembled WGS sequence"/>
</dbReference>